<evidence type="ECO:0000313" key="3">
    <source>
        <dbReference type="WBParaSite" id="TMUE_1000005057.1"/>
    </source>
</evidence>
<accession>A0A5S6QDQ4</accession>
<organism evidence="2 3">
    <name type="scientific">Trichuris muris</name>
    <name type="common">Mouse whipworm</name>
    <dbReference type="NCBI Taxonomy" id="70415"/>
    <lineage>
        <taxon>Eukaryota</taxon>
        <taxon>Metazoa</taxon>
        <taxon>Ecdysozoa</taxon>
        <taxon>Nematoda</taxon>
        <taxon>Enoplea</taxon>
        <taxon>Dorylaimia</taxon>
        <taxon>Trichinellida</taxon>
        <taxon>Trichuridae</taxon>
        <taxon>Trichuris</taxon>
    </lineage>
</organism>
<keyword evidence="2" id="KW-1185">Reference proteome</keyword>
<sequence length="361" mass="39415">MMGSPSDYLSSSLADLPRPACRKSFKNIPPENEQRINCPQYGHFVPSAPGSSDVAVSGEVDEAAKCKVRNQWLRKRKGIPSRNQLWYPHGTAKQTICNGTVSGERQPQLSGFQGARTRSSQSTQRVCQHGSQTKLKQLDISKRTTAARKKATAPLLEPGISRAARKATLSNVAASRLLSYEHNESVGSSRKGVDASRSSGRTEKPKSAVASSVAGRALNLSTAAASKSQLAFKSENDERSEDVLSELLRQLTVEGSIGEHQQLEQKNILEENDYENSALVQTPNHAEKTELQAVGSPPTEVTRSEIQQYLIPWLIDSVSSVIKYRLNTLILRDTICQPAADVRETCESCSSPQSVENNQAI</sequence>
<evidence type="ECO:0000256" key="1">
    <source>
        <dbReference type="SAM" id="MobiDB-lite"/>
    </source>
</evidence>
<feature type="region of interest" description="Disordered" evidence="1">
    <location>
        <begin position="183"/>
        <end position="212"/>
    </location>
</feature>
<dbReference type="WBParaSite" id="TMUE_1000005057.1">
    <property type="protein sequence ID" value="TMUE_1000005057.1"/>
    <property type="gene ID" value="WBGene00302555"/>
</dbReference>
<reference evidence="3" key="1">
    <citation type="submission" date="2019-12" db="UniProtKB">
        <authorList>
            <consortium name="WormBaseParasite"/>
        </authorList>
    </citation>
    <scope>IDENTIFICATION</scope>
</reference>
<name>A0A5S6QDQ4_TRIMR</name>
<dbReference type="AlphaFoldDB" id="A0A5S6QDQ4"/>
<proteinExistence type="predicted"/>
<evidence type="ECO:0000313" key="2">
    <source>
        <dbReference type="Proteomes" id="UP000046395"/>
    </source>
</evidence>
<dbReference type="Proteomes" id="UP000046395">
    <property type="component" value="Unassembled WGS sequence"/>
</dbReference>
<protein>
    <submittedName>
        <fullName evidence="3">Uncharacterized protein</fullName>
    </submittedName>
</protein>